<dbReference type="InterPro" id="IPR016024">
    <property type="entry name" value="ARM-type_fold"/>
</dbReference>
<dbReference type="Gene3D" id="1.25.10.10">
    <property type="entry name" value="Leucine-rich Repeat Variant"/>
    <property type="match status" value="3"/>
</dbReference>
<reference evidence="1 2" key="1">
    <citation type="submission" date="2023-05" db="EMBL/GenBank/DDBJ databases">
        <title>Sequencing and Assembly of Streptomyces sp. NP73.</title>
        <authorList>
            <person name="Konwar A.N."/>
            <person name="Saikia K."/>
            <person name="Thakur D."/>
        </authorList>
    </citation>
    <scope>NUCLEOTIDE SEQUENCE [LARGE SCALE GENOMIC DNA]</scope>
    <source>
        <strain evidence="1 2">NP73</strain>
    </source>
</reference>
<sequence length="659" mass="70649">MWVGLDEVDWAALKHNYGSAEDVPDLLRRCAGPDPDDAEGAACDVLNLLFHQGGWVCSAASAALPFLLRLASAAEVTCRRTVMELVARLASEAQQVRVQFLDPGWRPAWERALPEVLVLLEDPEPWIRRDAADVVGVCGSSGELTLPSLLRRWQAEDDPATRLDVILALGQAVLRQPAGVHAAEVFDLLHRLLNAPEAQVRLAAIHALAPNTPDLAEQRLELLLEAVRDPSVELWRHTTAMDSGAQGVQHRTAALFPGPYTGFALGLLRDHPAEEQRTGALVQAAGLLAQWRSPTSALLPRIAARLNDPACEARFRAAELLACLGPAAAAHADEVAALLGDNAARTTRKRQTVGEAALWALARMNDPRCLPGLIELVAAGTRSGFTSTSASYPATAGWHHAVLPSLPEVLGYLADHVERLLPAICDQLGTSTDQQVINRLCQVLAGWGPSAKAAVPKLLSLMEDNRNWDSAALALAGIGPAGNGAQELLLTRADARETHTELAAWAHWKVSGEPGPLLEVIERAAAQGSIPRPALRKLADLGPHAARFADRLRAMTTDTDPWSRVEAARALWAATGDTETAVPALMTTVQGLAKGDYLPVMLPAVRHLAQIGHAARPAAQLLHAVPRHDPRLRSSGGWRGFTQDEDIRTAVDELLALCG</sequence>
<dbReference type="InterPro" id="IPR011989">
    <property type="entry name" value="ARM-like"/>
</dbReference>
<dbReference type="Proteomes" id="UP001223390">
    <property type="component" value="Unassembled WGS sequence"/>
</dbReference>
<dbReference type="EMBL" id="JASITI010000104">
    <property type="protein sequence ID" value="MDK9501303.1"/>
    <property type="molecule type" value="Genomic_DNA"/>
</dbReference>
<dbReference type="SUPFAM" id="SSF48371">
    <property type="entry name" value="ARM repeat"/>
    <property type="match status" value="1"/>
</dbReference>
<dbReference type="RefSeq" id="WP_285346726.1">
    <property type="nucleotide sequence ID" value="NZ_JASITI010000104.1"/>
</dbReference>
<name>A0ABT7H5Z5_9ACTN</name>
<accession>A0ABT7H5Z5</accession>
<evidence type="ECO:0000313" key="2">
    <source>
        <dbReference type="Proteomes" id="UP001223390"/>
    </source>
</evidence>
<proteinExistence type="predicted"/>
<keyword evidence="2" id="KW-1185">Reference proteome</keyword>
<gene>
    <name evidence="1" type="ORF">QEZ40_000580</name>
</gene>
<protein>
    <submittedName>
        <fullName evidence="1">HEAT repeat domain-containing protein</fullName>
    </submittedName>
</protein>
<organism evidence="1 2">
    <name type="scientific">Streptomyces katrae</name>
    <dbReference type="NCBI Taxonomy" id="68223"/>
    <lineage>
        <taxon>Bacteria</taxon>
        <taxon>Bacillati</taxon>
        <taxon>Actinomycetota</taxon>
        <taxon>Actinomycetes</taxon>
        <taxon>Kitasatosporales</taxon>
        <taxon>Streptomycetaceae</taxon>
        <taxon>Streptomyces</taxon>
    </lineage>
</organism>
<evidence type="ECO:0000313" key="1">
    <source>
        <dbReference type="EMBL" id="MDK9501303.1"/>
    </source>
</evidence>
<comment type="caution">
    <text evidence="1">The sequence shown here is derived from an EMBL/GenBank/DDBJ whole genome shotgun (WGS) entry which is preliminary data.</text>
</comment>